<organism evidence="2 3">
    <name type="scientific">Streptomyces noboritoensis</name>
    <dbReference type="NCBI Taxonomy" id="67337"/>
    <lineage>
        <taxon>Bacteria</taxon>
        <taxon>Bacillati</taxon>
        <taxon>Actinomycetota</taxon>
        <taxon>Actinomycetes</taxon>
        <taxon>Kitasatosporales</taxon>
        <taxon>Streptomycetaceae</taxon>
        <taxon>Streptomyces</taxon>
    </lineage>
</organism>
<evidence type="ECO:0000313" key="2">
    <source>
        <dbReference type="EMBL" id="MFC0846883.1"/>
    </source>
</evidence>
<comment type="caution">
    <text evidence="2">The sequence shown here is derived from an EMBL/GenBank/DDBJ whole genome shotgun (WGS) entry which is preliminary data.</text>
</comment>
<keyword evidence="3" id="KW-1185">Reference proteome</keyword>
<dbReference type="RefSeq" id="WP_394321935.1">
    <property type="nucleotide sequence ID" value="NZ_JBHMQV010000009.1"/>
</dbReference>
<sequence>MVGMRRGLKRFAGFWVGGAAVLVAVCGPSAGVAHGGVARGGVGDPVGRLGVGAVRGDASTGADAVGGLGATVAPAAPGAEADLAYHGHVSLWAGRVGVWVEPSNHGPAAVPDATVRLRFSAPLDGTESLPPGCLRGSPETVLCSTGEMRAAGAGRPIALDLRVAGSPAEVVVNINTSWGGGAGDRNPGNNTHRVLAPATGDKYAY</sequence>
<accession>A0ABV6TM64</accession>
<evidence type="ECO:0000313" key="3">
    <source>
        <dbReference type="Proteomes" id="UP001589887"/>
    </source>
</evidence>
<evidence type="ECO:0000256" key="1">
    <source>
        <dbReference type="SAM" id="MobiDB-lite"/>
    </source>
</evidence>
<name>A0ABV6TM64_9ACTN</name>
<gene>
    <name evidence="2" type="ORF">ACFH04_24650</name>
</gene>
<feature type="region of interest" description="Disordered" evidence="1">
    <location>
        <begin position="180"/>
        <end position="205"/>
    </location>
</feature>
<protein>
    <submittedName>
        <fullName evidence="2">Uncharacterized protein</fullName>
    </submittedName>
</protein>
<dbReference type="Proteomes" id="UP001589887">
    <property type="component" value="Unassembled WGS sequence"/>
</dbReference>
<dbReference type="EMBL" id="JBHMQV010000009">
    <property type="protein sequence ID" value="MFC0846883.1"/>
    <property type="molecule type" value="Genomic_DNA"/>
</dbReference>
<reference evidence="2 3" key="1">
    <citation type="submission" date="2024-09" db="EMBL/GenBank/DDBJ databases">
        <authorList>
            <person name="Sun Q."/>
            <person name="Mori K."/>
        </authorList>
    </citation>
    <scope>NUCLEOTIDE SEQUENCE [LARGE SCALE GENOMIC DNA]</scope>
    <source>
        <strain evidence="2 3">JCM 4557</strain>
    </source>
</reference>
<proteinExistence type="predicted"/>